<dbReference type="OrthoDB" id="8161815at2"/>
<reference evidence="3 4" key="1">
    <citation type="submission" date="2016-10" db="EMBL/GenBank/DDBJ databases">
        <authorList>
            <person name="de Groot N.N."/>
        </authorList>
    </citation>
    <scope>NUCLEOTIDE SEQUENCE [LARGE SCALE GENOMIC DNA]</scope>
    <source>
        <strain evidence="3 4">DSM 26656</strain>
    </source>
</reference>
<keyword evidence="2" id="KW-0732">Signal</keyword>
<feature type="region of interest" description="Disordered" evidence="1">
    <location>
        <begin position="22"/>
        <end position="44"/>
    </location>
</feature>
<organism evidence="3 4">
    <name type="scientific">Bosea lathyri</name>
    <dbReference type="NCBI Taxonomy" id="1036778"/>
    <lineage>
        <taxon>Bacteria</taxon>
        <taxon>Pseudomonadati</taxon>
        <taxon>Pseudomonadota</taxon>
        <taxon>Alphaproteobacteria</taxon>
        <taxon>Hyphomicrobiales</taxon>
        <taxon>Boseaceae</taxon>
        <taxon>Bosea</taxon>
    </lineage>
</organism>
<gene>
    <name evidence="3" type="ORF">SAMN04488115_103192</name>
</gene>
<name>A0A1H5XCT9_9HYPH</name>
<feature type="chain" id="PRO_5009289289" evidence="2">
    <location>
        <begin position="18"/>
        <end position="117"/>
    </location>
</feature>
<dbReference type="Proteomes" id="UP000236743">
    <property type="component" value="Unassembled WGS sequence"/>
</dbReference>
<proteinExistence type="predicted"/>
<evidence type="ECO:0000256" key="1">
    <source>
        <dbReference type="SAM" id="MobiDB-lite"/>
    </source>
</evidence>
<evidence type="ECO:0000313" key="3">
    <source>
        <dbReference type="EMBL" id="SEG09591.1"/>
    </source>
</evidence>
<dbReference type="EMBL" id="FNUY01000003">
    <property type="protein sequence ID" value="SEG09591.1"/>
    <property type="molecule type" value="Genomic_DNA"/>
</dbReference>
<protein>
    <submittedName>
        <fullName evidence="3">Uncharacterized protein</fullName>
    </submittedName>
</protein>
<evidence type="ECO:0000256" key="2">
    <source>
        <dbReference type="SAM" id="SignalP"/>
    </source>
</evidence>
<sequence>MRASTTLALTFAAFALAACQTAGSGSAPAPAPAPQDYTVPGVTPSTFHLPTGTGCSGEVERFQAVMDNDLASGHTTKGVHGRVSAEIANARRTCAAGNESGAIGQIRSTKSKFGYPA</sequence>
<dbReference type="RefSeq" id="WP_103872048.1">
    <property type="nucleotide sequence ID" value="NZ_FNUY01000003.1"/>
</dbReference>
<dbReference type="AlphaFoldDB" id="A0A1H5XCT9"/>
<accession>A0A1H5XCT9</accession>
<evidence type="ECO:0000313" key="4">
    <source>
        <dbReference type="Proteomes" id="UP000236743"/>
    </source>
</evidence>
<dbReference type="PROSITE" id="PS51257">
    <property type="entry name" value="PROKAR_LIPOPROTEIN"/>
    <property type="match status" value="1"/>
</dbReference>
<feature type="signal peptide" evidence="2">
    <location>
        <begin position="1"/>
        <end position="17"/>
    </location>
</feature>
<keyword evidence="4" id="KW-1185">Reference proteome</keyword>